<accession>A0A327WXF1</accession>
<dbReference type="OrthoDB" id="636214at2"/>
<evidence type="ECO:0000256" key="2">
    <source>
        <dbReference type="ARBA" id="ARBA00006275"/>
    </source>
</evidence>
<dbReference type="Pfam" id="PF07980">
    <property type="entry name" value="SusD_RagB"/>
    <property type="match status" value="1"/>
</dbReference>
<reference evidence="8 9" key="1">
    <citation type="submission" date="2018-06" db="EMBL/GenBank/DDBJ databases">
        <title>Genomic Encyclopedia of Archaeal and Bacterial Type Strains, Phase II (KMG-II): from individual species to whole genera.</title>
        <authorList>
            <person name="Goeker M."/>
        </authorList>
    </citation>
    <scope>NUCLEOTIDE SEQUENCE [LARGE SCALE GENOMIC DNA]</scope>
    <source>
        <strain evidence="8 9">DSM 21851</strain>
    </source>
</reference>
<proteinExistence type="inferred from homology"/>
<dbReference type="EMBL" id="QLMC01000003">
    <property type="protein sequence ID" value="RAJ97977.1"/>
    <property type="molecule type" value="Genomic_DNA"/>
</dbReference>
<evidence type="ECO:0000256" key="5">
    <source>
        <dbReference type="ARBA" id="ARBA00023237"/>
    </source>
</evidence>
<evidence type="ECO:0000313" key="9">
    <source>
        <dbReference type="Proteomes" id="UP000248790"/>
    </source>
</evidence>
<dbReference type="Proteomes" id="UP000248790">
    <property type="component" value="Unassembled WGS sequence"/>
</dbReference>
<keyword evidence="3" id="KW-0732">Signal</keyword>
<dbReference type="AlphaFoldDB" id="A0A327WXF1"/>
<dbReference type="GO" id="GO:0009279">
    <property type="term" value="C:cell outer membrane"/>
    <property type="evidence" value="ECO:0007669"/>
    <property type="project" value="UniProtKB-SubCell"/>
</dbReference>
<dbReference type="CDD" id="cd08977">
    <property type="entry name" value="SusD"/>
    <property type="match status" value="1"/>
</dbReference>
<gene>
    <name evidence="8" type="ORF">LX87_02884</name>
</gene>
<dbReference type="InterPro" id="IPR011990">
    <property type="entry name" value="TPR-like_helical_dom_sf"/>
</dbReference>
<dbReference type="RefSeq" id="WP_111628924.1">
    <property type="nucleotide sequence ID" value="NZ_QLMC01000003.1"/>
</dbReference>
<feature type="domain" description="SusD-like N-terminal" evidence="7">
    <location>
        <begin position="43"/>
        <end position="213"/>
    </location>
</feature>
<dbReference type="InterPro" id="IPR012944">
    <property type="entry name" value="SusD_RagB_dom"/>
</dbReference>
<evidence type="ECO:0000256" key="3">
    <source>
        <dbReference type="ARBA" id="ARBA00022729"/>
    </source>
</evidence>
<keyword evidence="9" id="KW-1185">Reference proteome</keyword>
<evidence type="ECO:0000259" key="6">
    <source>
        <dbReference type="Pfam" id="PF07980"/>
    </source>
</evidence>
<name>A0A327WXF1_LARAB</name>
<keyword evidence="4" id="KW-0472">Membrane</keyword>
<keyword evidence="5" id="KW-0998">Cell outer membrane</keyword>
<feature type="domain" description="RagB/SusD" evidence="6">
    <location>
        <begin position="337"/>
        <end position="472"/>
    </location>
</feature>
<evidence type="ECO:0000313" key="8">
    <source>
        <dbReference type="EMBL" id="RAJ97977.1"/>
    </source>
</evidence>
<evidence type="ECO:0000256" key="1">
    <source>
        <dbReference type="ARBA" id="ARBA00004442"/>
    </source>
</evidence>
<comment type="similarity">
    <text evidence="2">Belongs to the SusD family.</text>
</comment>
<dbReference type="Pfam" id="PF14322">
    <property type="entry name" value="SusD-like_3"/>
    <property type="match status" value="1"/>
</dbReference>
<sequence length="473" mass="53850">MKKILYFALIGLLTGCANPLEEEVYSAFGPNNFFQKADDAEGLLNSAYSVEQRRGFRNYLLMAEVTTDLLIDREGGLRSLAQPLEDFTWNAAHEFFETAWSLHYRTIYRTNLILDQVPAISMNETRKTQILAEARFLRASAYQTLYELFGPVPLITSSTTSSDDRPGRATQEEFIRFVETEFKAVADILPTVASQYGRATKGAALSLLTRFYLNNKKWQETAETAKKVIDLNVYQLFSGPNRTDLFDIANEKNSEFIYIRPSLAQPGLGDNYMPHAAPPNYKFRTAPKTNYATQLKTLSAFYNTFDPADQRRQAIITEYEDINGKIIKLGTDDVRSFKFREDLSATGEVMGNDFPVYRYADILLTRAEALNELSGPTQEAIDLINQVRAKAGVAALKPGNFASKETLRAHLLKERGWEFFSEELRRQDLIRHGKFIEYAKARGKIAFDYQVLFPLPQSEIDRNPNLKQNEGYK</sequence>
<dbReference type="PROSITE" id="PS51257">
    <property type="entry name" value="PROKAR_LIPOPROTEIN"/>
    <property type="match status" value="1"/>
</dbReference>
<dbReference type="InterPro" id="IPR033985">
    <property type="entry name" value="SusD-like_N"/>
</dbReference>
<dbReference type="SUPFAM" id="SSF48452">
    <property type="entry name" value="TPR-like"/>
    <property type="match status" value="1"/>
</dbReference>
<organism evidence="8 9">
    <name type="scientific">Larkinella arboricola</name>
    <dbReference type="NCBI Taxonomy" id="643671"/>
    <lineage>
        <taxon>Bacteria</taxon>
        <taxon>Pseudomonadati</taxon>
        <taxon>Bacteroidota</taxon>
        <taxon>Cytophagia</taxon>
        <taxon>Cytophagales</taxon>
        <taxon>Spirosomataceae</taxon>
        <taxon>Larkinella</taxon>
    </lineage>
</organism>
<comment type="subcellular location">
    <subcellularLocation>
        <location evidence="1">Cell outer membrane</location>
    </subcellularLocation>
</comment>
<evidence type="ECO:0000256" key="4">
    <source>
        <dbReference type="ARBA" id="ARBA00023136"/>
    </source>
</evidence>
<dbReference type="Gene3D" id="1.25.40.390">
    <property type="match status" value="1"/>
</dbReference>
<protein>
    <submittedName>
        <fullName evidence="8">Putative outer membrane starch-binding protein</fullName>
    </submittedName>
</protein>
<evidence type="ECO:0000259" key="7">
    <source>
        <dbReference type="Pfam" id="PF14322"/>
    </source>
</evidence>
<comment type="caution">
    <text evidence="8">The sequence shown here is derived from an EMBL/GenBank/DDBJ whole genome shotgun (WGS) entry which is preliminary data.</text>
</comment>